<evidence type="ECO:0000313" key="2">
    <source>
        <dbReference type="EMBL" id="KAH3692623.1"/>
    </source>
</evidence>
<dbReference type="InterPro" id="IPR009003">
    <property type="entry name" value="Peptidase_S1_PA"/>
</dbReference>
<keyword evidence="3" id="KW-1185">Reference proteome</keyword>
<reference evidence="2" key="1">
    <citation type="journal article" date="2019" name="bioRxiv">
        <title>The Genome of the Zebra Mussel, Dreissena polymorpha: A Resource for Invasive Species Research.</title>
        <authorList>
            <person name="McCartney M.A."/>
            <person name="Auch B."/>
            <person name="Kono T."/>
            <person name="Mallez S."/>
            <person name="Zhang Y."/>
            <person name="Obille A."/>
            <person name="Becker A."/>
            <person name="Abrahante J.E."/>
            <person name="Garbe J."/>
            <person name="Badalamenti J.P."/>
            <person name="Herman A."/>
            <person name="Mangelson H."/>
            <person name="Liachko I."/>
            <person name="Sullivan S."/>
            <person name="Sone E.D."/>
            <person name="Koren S."/>
            <person name="Silverstein K.A.T."/>
            <person name="Beckman K.B."/>
            <person name="Gohl D.M."/>
        </authorList>
    </citation>
    <scope>NUCLEOTIDE SEQUENCE</scope>
    <source>
        <strain evidence="2">Duluth1</strain>
        <tissue evidence="2">Whole animal</tissue>
    </source>
</reference>
<feature type="chain" id="PRO_5038956247" description="Peptidase S1 domain-containing protein" evidence="1">
    <location>
        <begin position="20"/>
        <end position="71"/>
    </location>
</feature>
<evidence type="ECO:0000256" key="1">
    <source>
        <dbReference type="SAM" id="SignalP"/>
    </source>
</evidence>
<reference evidence="2" key="2">
    <citation type="submission" date="2020-11" db="EMBL/GenBank/DDBJ databases">
        <authorList>
            <person name="McCartney M.A."/>
            <person name="Auch B."/>
            <person name="Kono T."/>
            <person name="Mallez S."/>
            <person name="Becker A."/>
            <person name="Gohl D.M."/>
            <person name="Silverstein K.A.T."/>
            <person name="Koren S."/>
            <person name="Bechman K.B."/>
            <person name="Herman A."/>
            <person name="Abrahante J.E."/>
            <person name="Garbe J."/>
        </authorList>
    </citation>
    <scope>NUCLEOTIDE SEQUENCE</scope>
    <source>
        <strain evidence="2">Duluth1</strain>
        <tissue evidence="2">Whole animal</tissue>
    </source>
</reference>
<sequence length="71" mass="8305">MIGYLLAFVFLVNVGKTISNERIEHIISLQEFITRRNRWNHHCWGSIVGDEWVVIATHCIDRLVRQGCLIL</sequence>
<evidence type="ECO:0008006" key="4">
    <source>
        <dbReference type="Google" id="ProtNLM"/>
    </source>
</evidence>
<organism evidence="2 3">
    <name type="scientific">Dreissena polymorpha</name>
    <name type="common">Zebra mussel</name>
    <name type="synonym">Mytilus polymorpha</name>
    <dbReference type="NCBI Taxonomy" id="45954"/>
    <lineage>
        <taxon>Eukaryota</taxon>
        <taxon>Metazoa</taxon>
        <taxon>Spiralia</taxon>
        <taxon>Lophotrochozoa</taxon>
        <taxon>Mollusca</taxon>
        <taxon>Bivalvia</taxon>
        <taxon>Autobranchia</taxon>
        <taxon>Heteroconchia</taxon>
        <taxon>Euheterodonta</taxon>
        <taxon>Imparidentia</taxon>
        <taxon>Neoheterodontei</taxon>
        <taxon>Myida</taxon>
        <taxon>Dreissenoidea</taxon>
        <taxon>Dreissenidae</taxon>
        <taxon>Dreissena</taxon>
    </lineage>
</organism>
<dbReference type="InterPro" id="IPR043504">
    <property type="entry name" value="Peptidase_S1_PA_chymotrypsin"/>
</dbReference>
<accession>A0A9D3Y2Q3</accession>
<dbReference type="Proteomes" id="UP000828390">
    <property type="component" value="Unassembled WGS sequence"/>
</dbReference>
<evidence type="ECO:0000313" key="3">
    <source>
        <dbReference type="Proteomes" id="UP000828390"/>
    </source>
</evidence>
<name>A0A9D3Y2Q3_DREPO</name>
<keyword evidence="1" id="KW-0732">Signal</keyword>
<comment type="caution">
    <text evidence="2">The sequence shown here is derived from an EMBL/GenBank/DDBJ whole genome shotgun (WGS) entry which is preliminary data.</text>
</comment>
<protein>
    <recommendedName>
        <fullName evidence="4">Peptidase S1 domain-containing protein</fullName>
    </recommendedName>
</protein>
<dbReference type="AlphaFoldDB" id="A0A9D3Y2Q3"/>
<dbReference type="EMBL" id="JAIWYP010000020">
    <property type="protein sequence ID" value="KAH3692623.1"/>
    <property type="molecule type" value="Genomic_DNA"/>
</dbReference>
<proteinExistence type="predicted"/>
<gene>
    <name evidence="2" type="ORF">DPMN_193777</name>
</gene>
<dbReference type="Gene3D" id="2.40.10.10">
    <property type="entry name" value="Trypsin-like serine proteases"/>
    <property type="match status" value="1"/>
</dbReference>
<feature type="signal peptide" evidence="1">
    <location>
        <begin position="1"/>
        <end position="19"/>
    </location>
</feature>
<dbReference type="SUPFAM" id="SSF50494">
    <property type="entry name" value="Trypsin-like serine proteases"/>
    <property type="match status" value="1"/>
</dbReference>